<gene>
    <name evidence="2" type="ORF">K8P03_03510</name>
</gene>
<protein>
    <submittedName>
        <fullName evidence="2">DUF4446 family protein</fullName>
    </submittedName>
</protein>
<evidence type="ECO:0000313" key="3">
    <source>
        <dbReference type="Proteomes" id="UP000734271"/>
    </source>
</evidence>
<dbReference type="InterPro" id="IPR027981">
    <property type="entry name" value="DUF4446"/>
</dbReference>
<keyword evidence="1" id="KW-0812">Transmembrane</keyword>
<keyword evidence="1" id="KW-1133">Transmembrane helix</keyword>
<dbReference type="Pfam" id="PF14584">
    <property type="entry name" value="DUF4446"/>
    <property type="match status" value="1"/>
</dbReference>
<evidence type="ECO:0000256" key="1">
    <source>
        <dbReference type="SAM" id="Phobius"/>
    </source>
</evidence>
<dbReference type="EMBL" id="JAIPME010000002">
    <property type="protein sequence ID" value="MBZ2386368.1"/>
    <property type="molecule type" value="Genomic_DNA"/>
</dbReference>
<evidence type="ECO:0000313" key="2">
    <source>
        <dbReference type="EMBL" id="MBZ2386368.1"/>
    </source>
</evidence>
<name>A0ABS7SXW1_9FIRM</name>
<organism evidence="2 3">
    <name type="scientific">Anaerococcus murdochii</name>
    <dbReference type="NCBI Taxonomy" id="411577"/>
    <lineage>
        <taxon>Bacteria</taxon>
        <taxon>Bacillati</taxon>
        <taxon>Bacillota</taxon>
        <taxon>Tissierellia</taxon>
        <taxon>Tissierellales</taxon>
        <taxon>Peptoniphilaceae</taxon>
        <taxon>Anaerococcus</taxon>
    </lineage>
</organism>
<reference evidence="2 3" key="1">
    <citation type="submission" date="2021-08" db="EMBL/GenBank/DDBJ databases">
        <title>FDA dAtabase for Regulatory Grade micrObial Sequences (FDA-ARGOS): Supporting development and validation of Infectious Disease Dx tests.</title>
        <authorList>
            <person name="Sproer C."/>
            <person name="Gronow S."/>
            <person name="Severitt S."/>
            <person name="Schroder I."/>
            <person name="Tallon L."/>
            <person name="Sadzewicz L."/>
            <person name="Zhao X."/>
            <person name="Boylan J."/>
            <person name="Ott S."/>
            <person name="Bowen H."/>
            <person name="Vavikolanu K."/>
            <person name="Hazen T."/>
            <person name="Aluvathingal J."/>
            <person name="Nadendla S."/>
            <person name="Lowell S."/>
            <person name="Myers T."/>
            <person name="Yan Y."/>
            <person name="Sichtig H."/>
        </authorList>
    </citation>
    <scope>NUCLEOTIDE SEQUENCE [LARGE SCALE GENOMIC DNA]</scope>
    <source>
        <strain evidence="2 3">FDAARGOS_1460</strain>
    </source>
</reference>
<sequence>MTGIYVGMGLLALIVILQFAMLKGLQDRTRRQKQRYDHLLRGNDPDVNIEELLNNLNDQIESSYKELRNINRTAADAKDTTMGAVSNMAVVHFDAFEGQSRELSFALCMLDNFHNGIILTSIYGADGANVYLKEIANGSAKEELSEPENQALNKAKR</sequence>
<accession>A0ABS7SXW1</accession>
<dbReference type="Proteomes" id="UP000734271">
    <property type="component" value="Unassembled WGS sequence"/>
</dbReference>
<proteinExistence type="predicted"/>
<keyword evidence="1" id="KW-0472">Membrane</keyword>
<keyword evidence="3" id="KW-1185">Reference proteome</keyword>
<comment type="caution">
    <text evidence="2">The sequence shown here is derived from an EMBL/GenBank/DDBJ whole genome shotgun (WGS) entry which is preliminary data.</text>
</comment>
<dbReference type="RefSeq" id="WP_223418328.1">
    <property type="nucleotide sequence ID" value="NZ_JAIPME010000002.1"/>
</dbReference>
<feature type="transmembrane region" description="Helical" evidence="1">
    <location>
        <begin position="6"/>
        <end position="25"/>
    </location>
</feature>